<keyword evidence="2" id="KW-1185">Reference proteome</keyword>
<evidence type="ECO:0000313" key="1">
    <source>
        <dbReference type="EMBL" id="MFC0318457.1"/>
    </source>
</evidence>
<evidence type="ECO:0000313" key="2">
    <source>
        <dbReference type="Proteomes" id="UP001589774"/>
    </source>
</evidence>
<dbReference type="Pfam" id="PF14100">
    <property type="entry name" value="DUF6807"/>
    <property type="match status" value="1"/>
</dbReference>
<proteinExistence type="predicted"/>
<dbReference type="RefSeq" id="WP_130857670.1">
    <property type="nucleotide sequence ID" value="NZ_JBHLWO010000002.1"/>
</dbReference>
<dbReference type="EMBL" id="JBHLWO010000002">
    <property type="protein sequence ID" value="MFC0318457.1"/>
    <property type="molecule type" value="Genomic_DNA"/>
</dbReference>
<accession>A0ABV6HIM3</accession>
<gene>
    <name evidence="1" type="ORF">ACFFI0_09060</name>
</gene>
<sequence length="347" mass="39037">MNKQISILAFIGIALVSSFKVEKKGFSIVENKKEKRIDISIDGRIFTSYIYPDELMKPVLYPIRSSEGTFITRGWPFDPRPGERVDHPHHVGLWFNYGDVNGLDFWNNSTAIPSDKKNQYGTIKHAKVNKIQTANDHALLEVTKYWQEPTGSPILQENTQYLFSTDSGRRTIELTTTLTALKKNVLFTDNKEGLLGIRLARELEHPSDESAKFTDANGNITEVAQLDNNQVTGKYRSSEGKEGDQVWGTRGRWVNLDGKIGREAISIVIIDHPKNVGYPTYWHARGYGLFAANPLGQKAMSNGKEELNFSLDAGKSVTFKYQIIIQSGKHLSDKEINNITQIFAASL</sequence>
<organism evidence="1 2">
    <name type="scientific">Olivibacter oleidegradans</name>
    <dbReference type="NCBI Taxonomy" id="760123"/>
    <lineage>
        <taxon>Bacteria</taxon>
        <taxon>Pseudomonadati</taxon>
        <taxon>Bacteroidota</taxon>
        <taxon>Sphingobacteriia</taxon>
        <taxon>Sphingobacteriales</taxon>
        <taxon>Sphingobacteriaceae</taxon>
        <taxon>Olivibacter</taxon>
    </lineage>
</organism>
<dbReference type="Proteomes" id="UP001589774">
    <property type="component" value="Unassembled WGS sequence"/>
</dbReference>
<dbReference type="InterPro" id="IPR029475">
    <property type="entry name" value="DUF6807"/>
</dbReference>
<name>A0ABV6HIM3_9SPHI</name>
<protein>
    <submittedName>
        <fullName evidence="1">PmoA family protein</fullName>
    </submittedName>
</protein>
<comment type="caution">
    <text evidence="1">The sequence shown here is derived from an EMBL/GenBank/DDBJ whole genome shotgun (WGS) entry which is preliminary data.</text>
</comment>
<reference evidence="1 2" key="1">
    <citation type="submission" date="2024-09" db="EMBL/GenBank/DDBJ databases">
        <authorList>
            <person name="Sun Q."/>
            <person name="Mori K."/>
        </authorList>
    </citation>
    <scope>NUCLEOTIDE SEQUENCE [LARGE SCALE GENOMIC DNA]</scope>
    <source>
        <strain evidence="1 2">CCM 7765</strain>
    </source>
</reference>